<dbReference type="GO" id="GO:0000428">
    <property type="term" value="C:DNA-directed RNA polymerase complex"/>
    <property type="evidence" value="ECO:0007669"/>
    <property type="project" value="UniProtKB-KW"/>
</dbReference>
<dbReference type="GO" id="GO:0044423">
    <property type="term" value="C:virion component"/>
    <property type="evidence" value="ECO:0007669"/>
    <property type="project" value="UniProtKB-KW"/>
</dbReference>
<evidence type="ECO:0000256" key="1">
    <source>
        <dbReference type="ARBA" id="ARBA00004328"/>
    </source>
</evidence>
<comment type="similarity">
    <text evidence="2">Belongs to the poxviridae DNA-directed RNA polymerase 35 kDa subunit family.</text>
</comment>
<evidence type="ECO:0000256" key="8">
    <source>
        <dbReference type="ARBA" id="ARBA00022844"/>
    </source>
</evidence>
<evidence type="ECO:0000313" key="11">
    <source>
        <dbReference type="EMBL" id="XBH23858.1"/>
    </source>
</evidence>
<dbReference type="EMBL" id="PP711852">
    <property type="protein sequence ID" value="XBH23858.1"/>
    <property type="molecule type" value="Genomic_DNA"/>
</dbReference>
<accession>A0AAU7E2B6</accession>
<evidence type="ECO:0000256" key="10">
    <source>
        <dbReference type="ARBA" id="ARBA00026040"/>
    </source>
</evidence>
<protein>
    <recommendedName>
        <fullName evidence="4">DNA-directed RNA polymerase 35 kDa subunit</fullName>
        <ecNumber evidence="3">2.7.7.6</ecNumber>
    </recommendedName>
</protein>
<evidence type="ECO:0000256" key="3">
    <source>
        <dbReference type="ARBA" id="ARBA00012418"/>
    </source>
</evidence>
<comment type="subcellular location">
    <subcellularLocation>
        <location evidence="1">Virion</location>
    </subcellularLocation>
</comment>
<dbReference type="Pfam" id="PF03396">
    <property type="entry name" value="Pox_RNA_pol_35"/>
    <property type="match status" value="1"/>
</dbReference>
<comment type="subunit">
    <text evidence="10">The DNA-dependent RNA polymerase used for intermediate and late genes expression consists of eight subunits 147 kDa, 133 kDa, 35 kDa, 30 kDa, 22 kDa, 19 kDa, 18 kDa and 7 kDa totalling more than 500 kDa in mass. The same holoenzyme, with the addition of the transcription-specificity factor RAP94, is used for early gene expression.</text>
</comment>
<evidence type="ECO:0000256" key="9">
    <source>
        <dbReference type="ARBA" id="ARBA00023163"/>
    </source>
</evidence>
<sequence length="303" mass="34867">MHREELVIGTKLQPSVATFIKHGFQHHVRWPTLPLGVVLANTSTAINEEWLTVVESMPTYKVFHEFVEQVIEGALFLCVYLKKTQSETDTYVSMFDFDYYIVRPDATLVKVQKPPELRETLVHTFLDYRLKNTKTIELVAFSSGTTINEDLVNNMTFLDSEVFHREYANIKGTFPAERRSTNPFRIIAPRGAMRIFLETYSWIDTRAHFVPVMEMLRRRLVEDARSNQIQVTDDLSFDDSTASKYSPATKTLLVRDLVTMCVANFFGCNAQLGTYHRFDVRTINIDAFVKAVNAAFDKITKLV</sequence>
<keyword evidence="9" id="KW-0804">Transcription</keyword>
<evidence type="ECO:0000256" key="2">
    <source>
        <dbReference type="ARBA" id="ARBA00010538"/>
    </source>
</evidence>
<keyword evidence="5" id="KW-0240">DNA-directed RNA polymerase</keyword>
<dbReference type="PIRSF" id="PIRSF000746">
    <property type="entry name" value="Rpo35"/>
    <property type="match status" value="1"/>
</dbReference>
<dbReference type="EC" id="2.7.7.6" evidence="3"/>
<dbReference type="InterPro" id="IPR005059">
    <property type="entry name" value="DNA-dir_RNA_pol_35kDa_poxviral"/>
</dbReference>
<evidence type="ECO:0000256" key="7">
    <source>
        <dbReference type="ARBA" id="ARBA00022695"/>
    </source>
</evidence>
<reference evidence="11" key="2">
    <citation type="submission" date="2024-02" db="EMBL/GenBank/DDBJ databases">
        <authorList>
            <person name="Hu B."/>
        </authorList>
    </citation>
    <scope>NUCLEOTIDE SEQUENCE</scope>
    <source>
        <strain evidence="11">1A/Uganda/UGR70/2019</strain>
    </source>
</reference>
<dbReference type="GO" id="GO:0003677">
    <property type="term" value="F:DNA binding"/>
    <property type="evidence" value="ECO:0007669"/>
    <property type="project" value="InterPro"/>
</dbReference>
<dbReference type="GO" id="GO:0003899">
    <property type="term" value="F:DNA-directed RNA polymerase activity"/>
    <property type="evidence" value="ECO:0007669"/>
    <property type="project" value="UniProtKB-EC"/>
</dbReference>
<evidence type="ECO:0000256" key="6">
    <source>
        <dbReference type="ARBA" id="ARBA00022679"/>
    </source>
</evidence>
<keyword evidence="8" id="KW-0946">Virion</keyword>
<proteinExistence type="inferred from homology"/>
<keyword evidence="6" id="KW-0808">Transferase</keyword>
<reference evidence="11" key="1">
    <citation type="journal article" date="2024" name="Microbiome">
        <title>Substantial viral diversity in bats and rodents from East Africa: insights into evolution, recombination, and cocirculation.</title>
        <authorList>
            <person name="Wang D."/>
            <person name="Yang X."/>
            <person name="Ren Z."/>
            <person name="Hu B."/>
            <person name="Zhao H."/>
            <person name="Yang K."/>
            <person name="Shi P."/>
            <person name="Zhang Z."/>
            <person name="Feng Q."/>
            <person name="Nawenja C.V."/>
            <person name="Obanda V."/>
            <person name="Robert K."/>
            <person name="Nalikka B."/>
            <person name="Waruhiu C.N."/>
            <person name="Ochola G.O."/>
            <person name="Onyuok S.O."/>
            <person name="Ochieng H."/>
            <person name="Li B."/>
            <person name="Zhu Y."/>
            <person name="Si H."/>
            <person name="Yin J."/>
            <person name="Kristiansen K."/>
            <person name="Jin X."/>
            <person name="Xu X."/>
            <person name="Xiao M."/>
            <person name="Agwanda B."/>
            <person name="Ommeh S."/>
            <person name="Li J."/>
            <person name="Shi Z.L."/>
        </authorList>
    </citation>
    <scope>NUCLEOTIDE SEQUENCE</scope>
    <source>
        <strain evidence="11">1A/Uganda/UGR70/2019</strain>
    </source>
</reference>
<dbReference type="GO" id="GO:0019083">
    <property type="term" value="P:viral transcription"/>
    <property type="evidence" value="ECO:0007669"/>
    <property type="project" value="InterPro"/>
</dbReference>
<evidence type="ECO:0000256" key="4">
    <source>
        <dbReference type="ARBA" id="ARBA00016965"/>
    </source>
</evidence>
<organism evidence="11">
    <name type="scientific">Rousettus bat poxvirus</name>
    <dbReference type="NCBI Taxonomy" id="3141933"/>
    <lineage>
        <taxon>Viruses</taxon>
        <taxon>Varidnaviria</taxon>
        <taxon>Bamfordvirae</taxon>
        <taxon>Nucleocytoviricota</taxon>
        <taxon>Pokkesviricetes</taxon>
        <taxon>Chitovirales</taxon>
        <taxon>Poxviridae</taxon>
    </lineage>
</organism>
<name>A0AAU7E2B6_9POXV</name>
<evidence type="ECO:0000256" key="5">
    <source>
        <dbReference type="ARBA" id="ARBA00022478"/>
    </source>
</evidence>
<keyword evidence="7" id="KW-0548">Nucleotidyltransferase</keyword>